<dbReference type="RefSeq" id="WP_116570636.1">
    <property type="nucleotide sequence ID" value="NZ_QDGZ01000001.1"/>
</dbReference>
<gene>
    <name evidence="1" type="ORF">DDE18_02545</name>
</gene>
<organism evidence="1 2">
    <name type="scientific">Nocardioides gansuensis</name>
    <dbReference type="NCBI Taxonomy" id="2138300"/>
    <lineage>
        <taxon>Bacteria</taxon>
        <taxon>Bacillati</taxon>
        <taxon>Actinomycetota</taxon>
        <taxon>Actinomycetes</taxon>
        <taxon>Propionibacteriales</taxon>
        <taxon>Nocardioidaceae</taxon>
        <taxon>Nocardioides</taxon>
    </lineage>
</organism>
<comment type="caution">
    <text evidence="1">The sequence shown here is derived from an EMBL/GenBank/DDBJ whole genome shotgun (WGS) entry which is preliminary data.</text>
</comment>
<proteinExistence type="predicted"/>
<dbReference type="Gene3D" id="3.40.50.720">
    <property type="entry name" value="NAD(P)-binding Rossmann-like Domain"/>
    <property type="match status" value="1"/>
</dbReference>
<dbReference type="AlphaFoldDB" id="A0A2T8FFL1"/>
<protein>
    <submittedName>
        <fullName evidence="1">Uncharacterized protein</fullName>
    </submittedName>
</protein>
<name>A0A2T8FFL1_9ACTN</name>
<sequence length="65" mass="6767">MASPSPGYAIPVRVDTRAISSVTGVLAFPGLFRGMLDAQAREITQQVKLAGAVGHAASGVTEERR</sequence>
<evidence type="ECO:0000313" key="1">
    <source>
        <dbReference type="EMBL" id="PVG84503.1"/>
    </source>
</evidence>
<dbReference type="Proteomes" id="UP000246018">
    <property type="component" value="Unassembled WGS sequence"/>
</dbReference>
<accession>A0A2T8FFL1</accession>
<dbReference type="InterPro" id="IPR036291">
    <property type="entry name" value="NAD(P)-bd_dom_sf"/>
</dbReference>
<reference evidence="1 2" key="1">
    <citation type="submission" date="2018-04" db="EMBL/GenBank/DDBJ databases">
        <title>Genome of Nocardioides gansuensis WSJ-1.</title>
        <authorList>
            <person name="Wu S."/>
            <person name="Wang G."/>
        </authorList>
    </citation>
    <scope>NUCLEOTIDE SEQUENCE [LARGE SCALE GENOMIC DNA]</scope>
    <source>
        <strain evidence="1 2">WSJ-1</strain>
    </source>
</reference>
<evidence type="ECO:0000313" key="2">
    <source>
        <dbReference type="Proteomes" id="UP000246018"/>
    </source>
</evidence>
<keyword evidence="2" id="KW-1185">Reference proteome</keyword>
<dbReference type="SUPFAM" id="SSF51735">
    <property type="entry name" value="NAD(P)-binding Rossmann-fold domains"/>
    <property type="match status" value="1"/>
</dbReference>
<dbReference type="EMBL" id="QDGZ01000001">
    <property type="protein sequence ID" value="PVG84503.1"/>
    <property type="molecule type" value="Genomic_DNA"/>
</dbReference>